<feature type="domain" description="Peptidase S9 prolyl oligopeptidase catalytic" evidence="2">
    <location>
        <begin position="573"/>
        <end position="769"/>
    </location>
</feature>
<evidence type="ECO:0000259" key="3">
    <source>
        <dbReference type="Pfam" id="PF00930"/>
    </source>
</evidence>
<name>A0A4R0YJB9_9GAMM</name>
<dbReference type="GO" id="GO:0008236">
    <property type="term" value="F:serine-type peptidase activity"/>
    <property type="evidence" value="ECO:0007669"/>
    <property type="project" value="InterPro"/>
</dbReference>
<dbReference type="Gene3D" id="3.40.50.1820">
    <property type="entry name" value="alpha/beta hydrolase"/>
    <property type="match status" value="1"/>
</dbReference>
<feature type="chain" id="PRO_5020330551" evidence="1">
    <location>
        <begin position="26"/>
        <end position="785"/>
    </location>
</feature>
<dbReference type="AlphaFoldDB" id="A0A4R0YJB9"/>
<dbReference type="InterPro" id="IPR029058">
    <property type="entry name" value="AB_hydrolase_fold"/>
</dbReference>
<dbReference type="Proteomes" id="UP000291822">
    <property type="component" value="Unassembled WGS sequence"/>
</dbReference>
<dbReference type="InterPro" id="IPR002469">
    <property type="entry name" value="Peptidase_S9B_N"/>
</dbReference>
<dbReference type="InterPro" id="IPR001375">
    <property type="entry name" value="Peptidase_S9_cat"/>
</dbReference>
<evidence type="ECO:0000313" key="5">
    <source>
        <dbReference type="Proteomes" id="UP000291822"/>
    </source>
</evidence>
<dbReference type="GO" id="GO:0006508">
    <property type="term" value="P:proteolysis"/>
    <property type="evidence" value="ECO:0007669"/>
    <property type="project" value="InterPro"/>
</dbReference>
<protein>
    <submittedName>
        <fullName evidence="4">S9 family peptidase</fullName>
    </submittedName>
</protein>
<proteinExistence type="predicted"/>
<dbReference type="Gene3D" id="2.140.10.30">
    <property type="entry name" value="Dipeptidylpeptidase IV, N-terminal domain"/>
    <property type="match status" value="1"/>
</dbReference>
<comment type="caution">
    <text evidence="4">The sequence shown here is derived from an EMBL/GenBank/DDBJ whole genome shotgun (WGS) entry which is preliminary data.</text>
</comment>
<dbReference type="EMBL" id="SJTG01000007">
    <property type="protein sequence ID" value="TCI06245.1"/>
    <property type="molecule type" value="Genomic_DNA"/>
</dbReference>
<evidence type="ECO:0000313" key="4">
    <source>
        <dbReference type="EMBL" id="TCI06245.1"/>
    </source>
</evidence>
<accession>A0A4R0YJB9</accession>
<dbReference type="Pfam" id="PF00930">
    <property type="entry name" value="DPPIV_N"/>
    <property type="match status" value="1"/>
</dbReference>
<dbReference type="SUPFAM" id="SSF82171">
    <property type="entry name" value="DPP6 N-terminal domain-like"/>
    <property type="match status" value="1"/>
</dbReference>
<reference evidence="4 5" key="1">
    <citation type="submission" date="2019-02" db="EMBL/GenBank/DDBJ databases">
        <title>Dyella amyloliquefaciens sp. nov., isolated from forest soil.</title>
        <authorList>
            <person name="Gao Z.-H."/>
            <person name="Qiu L.-H."/>
        </authorList>
    </citation>
    <scope>NUCLEOTIDE SEQUENCE [LARGE SCALE GENOMIC DNA]</scope>
    <source>
        <strain evidence="4 5">KACC 12747</strain>
    </source>
</reference>
<dbReference type="SUPFAM" id="SSF53474">
    <property type="entry name" value="alpha/beta-Hydrolases"/>
    <property type="match status" value="1"/>
</dbReference>
<gene>
    <name evidence="4" type="ORF">EZM97_35615</name>
</gene>
<evidence type="ECO:0000256" key="1">
    <source>
        <dbReference type="SAM" id="SignalP"/>
    </source>
</evidence>
<sequence length="785" mass="86778">MGLKMDRSRLWGALVLSGLSAGVVAAPASTTKTLTTADYARAEKMISYSTVPLVDHAVGAVTWLDDTHFWYRDHDAQGDHYKVMDASGKVEPAFDQTKLAAALTKVVGKPVDAMKLGLMDFSRTADGGLDINLRGKHYLCDLKADGVCVAGKGAKAKDPNAKGGDEPGVLSPDKKTEAFIRNWNLWTRDVATGKEAQLTTDGIEDFGYATDNAGWKHTDSAILVWSPDSKQIATFQQDQRKTGEMYLVSTNVGHPKLEKWKYPLVGDENVTMIERVIIDVPSKKVVRLKMEPDQHRSTLCDDVSCGRNGGWDDVQWANDGKTLAFVSSSRDHKQAWFRIADAKTGAVRTVFDEKVATYYESGNGKVNWSYLPETNEAIWFSERNNWGNLYLYDLTTGKLKHAITTGDGNVTEVLNVDTKARTLWFRGVGRTDGVNPYYQQYWKVSLDGGAPTLLTPEAADHTISMSPDGKHFVDAYSTPTQPSTTVLRSSDDGKTVAQIAKADISRLVATGWKAPEPFTVKGRDGKTDLYGLMFKPTNFDPKKKYPIVDYVYPGPQTGSVGTRSFTPARGDHQALAELGFIVVAIDGMGTPWRSKAFHDAYFGNIIDNTLPDQVAGLKELGQKHSFIDLDRVGIWGHSGGGNATVGALFQYPDFFKVGIAESGNHDNRNYEDDWAEKWMGLEVKDKDGKSNYEDQANQKFADKLKGHLLLAHGTMDDNVPPYQTLLVVDALIKANKDFDLLLIPNARHGYGAASLYMTRKRWDYFVTNLMGGTPPKEYELKMPKD</sequence>
<feature type="domain" description="Dipeptidylpeptidase IV N-terminal" evidence="3">
    <location>
        <begin position="134"/>
        <end position="482"/>
    </location>
</feature>
<dbReference type="InterPro" id="IPR050278">
    <property type="entry name" value="Serine_Prot_S9B/DPPIV"/>
</dbReference>
<feature type="signal peptide" evidence="1">
    <location>
        <begin position="1"/>
        <end position="25"/>
    </location>
</feature>
<evidence type="ECO:0000259" key="2">
    <source>
        <dbReference type="Pfam" id="PF00326"/>
    </source>
</evidence>
<organism evidence="4 5">
    <name type="scientific">Dyella soli</name>
    <dbReference type="NCBI Taxonomy" id="522319"/>
    <lineage>
        <taxon>Bacteria</taxon>
        <taxon>Pseudomonadati</taxon>
        <taxon>Pseudomonadota</taxon>
        <taxon>Gammaproteobacteria</taxon>
        <taxon>Lysobacterales</taxon>
        <taxon>Rhodanobacteraceae</taxon>
        <taxon>Dyella</taxon>
    </lineage>
</organism>
<dbReference type="RefSeq" id="WP_131152672.1">
    <property type="nucleotide sequence ID" value="NZ_SJTG01000007.1"/>
</dbReference>
<dbReference type="PANTHER" id="PTHR11731">
    <property type="entry name" value="PROTEASE FAMILY S9B,C DIPEPTIDYL-PEPTIDASE IV-RELATED"/>
    <property type="match status" value="1"/>
</dbReference>
<keyword evidence="5" id="KW-1185">Reference proteome</keyword>
<dbReference type="PANTHER" id="PTHR11731:SF118">
    <property type="entry name" value="BLR1971 PROTEIN"/>
    <property type="match status" value="1"/>
</dbReference>
<dbReference type="Pfam" id="PF00326">
    <property type="entry name" value="Peptidase_S9"/>
    <property type="match status" value="1"/>
</dbReference>
<keyword evidence="1" id="KW-0732">Signal</keyword>